<evidence type="ECO:0000256" key="8">
    <source>
        <dbReference type="ARBA" id="ARBA00023163"/>
    </source>
</evidence>
<reference evidence="15" key="2">
    <citation type="journal article" date="2023" name="IMA Fungus">
        <title>Comparative genomic study of the Penicillium genus elucidates a diverse pangenome and 15 lateral gene transfer events.</title>
        <authorList>
            <person name="Petersen C."/>
            <person name="Sorensen T."/>
            <person name="Nielsen M.R."/>
            <person name="Sondergaard T.E."/>
            <person name="Sorensen J.L."/>
            <person name="Fitzpatrick D.A."/>
            <person name="Frisvad J.C."/>
            <person name="Nielsen K.L."/>
        </authorList>
    </citation>
    <scope>NUCLEOTIDE SEQUENCE</scope>
    <source>
        <strain evidence="15">IBT 23319</strain>
    </source>
</reference>
<reference evidence="15" key="1">
    <citation type="submission" date="2022-11" db="EMBL/GenBank/DDBJ databases">
        <authorList>
            <person name="Petersen C."/>
        </authorList>
    </citation>
    <scope>NUCLEOTIDE SEQUENCE</scope>
    <source>
        <strain evidence="15">IBT 23319</strain>
    </source>
</reference>
<comment type="catalytic activity">
    <reaction evidence="10 11">
        <text>N(6)-acetyl-L-lysyl-[histone] + H2O = L-lysyl-[histone] + acetate</text>
        <dbReference type="Rhea" id="RHEA:58196"/>
        <dbReference type="Rhea" id="RHEA-COMP:9845"/>
        <dbReference type="Rhea" id="RHEA-COMP:11338"/>
        <dbReference type="ChEBI" id="CHEBI:15377"/>
        <dbReference type="ChEBI" id="CHEBI:29969"/>
        <dbReference type="ChEBI" id="CHEBI:30089"/>
        <dbReference type="ChEBI" id="CHEBI:61930"/>
        <dbReference type="EC" id="3.5.1.98"/>
    </reaction>
</comment>
<dbReference type="EC" id="3.5.1.98" evidence="3 11"/>
<dbReference type="InterPro" id="IPR023696">
    <property type="entry name" value="Ureohydrolase_dom_sf"/>
</dbReference>
<evidence type="ECO:0000313" key="15">
    <source>
        <dbReference type="EMBL" id="KAJ5222144.1"/>
    </source>
</evidence>
<accession>A0A9W9NP32</accession>
<evidence type="ECO:0000259" key="13">
    <source>
        <dbReference type="Pfam" id="PF00850"/>
    </source>
</evidence>
<evidence type="ECO:0000256" key="11">
    <source>
        <dbReference type="PIRNR" id="PIRNR037919"/>
    </source>
</evidence>
<protein>
    <recommendedName>
        <fullName evidence="3 11">Histone deacetylase</fullName>
        <ecNumber evidence="3 11">3.5.1.98</ecNumber>
    </recommendedName>
</protein>
<evidence type="ECO:0000256" key="9">
    <source>
        <dbReference type="ARBA" id="ARBA00023242"/>
    </source>
</evidence>
<dbReference type="PIRSF" id="PIRSF037919">
    <property type="entry name" value="HDAC_II_yeast"/>
    <property type="match status" value="1"/>
</dbReference>
<dbReference type="Pfam" id="PF00850">
    <property type="entry name" value="Hist_deacetyl"/>
    <property type="match status" value="1"/>
</dbReference>
<dbReference type="GO" id="GO:0040029">
    <property type="term" value="P:epigenetic regulation of gene expression"/>
    <property type="evidence" value="ECO:0007669"/>
    <property type="project" value="TreeGrafter"/>
</dbReference>
<evidence type="ECO:0000256" key="2">
    <source>
        <dbReference type="ARBA" id="ARBA00007738"/>
    </source>
</evidence>
<evidence type="ECO:0000256" key="6">
    <source>
        <dbReference type="ARBA" id="ARBA00022853"/>
    </source>
</evidence>
<dbReference type="GO" id="GO:0000118">
    <property type="term" value="C:histone deacetylase complex"/>
    <property type="evidence" value="ECO:0007669"/>
    <property type="project" value="TreeGrafter"/>
</dbReference>
<feature type="compositionally biased region" description="Acidic residues" evidence="12">
    <location>
        <begin position="763"/>
        <end position="776"/>
    </location>
</feature>
<dbReference type="InterPro" id="IPR019154">
    <property type="entry name" value="Arb2-like_domain"/>
</dbReference>
<dbReference type="PRINTS" id="PR01270">
    <property type="entry name" value="HDASUPER"/>
</dbReference>
<feature type="region of interest" description="Disordered" evidence="12">
    <location>
        <begin position="1"/>
        <end position="93"/>
    </location>
</feature>
<evidence type="ECO:0000256" key="12">
    <source>
        <dbReference type="SAM" id="MobiDB-lite"/>
    </source>
</evidence>
<dbReference type="GO" id="GO:0031078">
    <property type="term" value="F:histone H3K14 deacetylase activity, hydrolytic mechanism"/>
    <property type="evidence" value="ECO:0007669"/>
    <property type="project" value="UniProtKB-UniRule"/>
</dbReference>
<dbReference type="GeneID" id="81389103"/>
<organism evidence="15 16">
    <name type="scientific">Penicillium citrinum</name>
    <dbReference type="NCBI Taxonomy" id="5077"/>
    <lineage>
        <taxon>Eukaryota</taxon>
        <taxon>Fungi</taxon>
        <taxon>Dikarya</taxon>
        <taxon>Ascomycota</taxon>
        <taxon>Pezizomycotina</taxon>
        <taxon>Eurotiomycetes</taxon>
        <taxon>Eurotiomycetidae</taxon>
        <taxon>Eurotiales</taxon>
        <taxon>Aspergillaceae</taxon>
        <taxon>Penicillium</taxon>
    </lineage>
</organism>
<dbReference type="FunFam" id="3.40.800.20:FF:000005">
    <property type="entry name" value="histone deacetylase 6"/>
    <property type="match status" value="1"/>
</dbReference>
<comment type="subcellular location">
    <subcellularLocation>
        <location evidence="1 11">Nucleus</location>
    </subcellularLocation>
</comment>
<sequence length="782" mass="87638">MEGDDDIVMGESRRLPSLLSHPSVADQPAPSHAAAADPALAPSFFQGAPNGTPSPGAGTMYSQEQPAVTSTGLPEHLAKQSDSETTSADFLKRDSLVESNSDWSEEENIGRPGLPLASLATGLCYDVRMRYHCEVQPTNDVHPEDPRRIYYIYKELCKSGLVDDPESCRPLAPRPLQRIDARDATEEEIVYIHSTAHFAFVRSTQDMGQAELLDLERTRDSIYFNNLTFQASLLSAGGAIETCLAVAQRKVKNAIAVIRPPGHHAEHDTAMGFCLFNNVPIAARVCQKRLGDQCRKIMILDWDVHHGNGVQKAFYDDPNVLYVSIHVHQDGKFYPGGPEGDWDHCGEGAGEGKNINIPWHDQGMGDGDYMFAFQQVVMPIAQEFDPDLVIISAGFDAAAGDVLGGCFVSPACYGQMTHMLMNLANGKLAVCLEGGYNFRSISKSALAVTRVLMGEPPDRLTGVQPSESAIRTVRQVMSIQASYWRCMFPKPTKHSAWGERLHDHADILRSYQSNKLYESFKMTPLYVYRTAISQSFKNQVIASPNYHEMIPLVVIFHDPPEIMGQVHPITNKLDAHNVWVADVQKEYVKWILNEGYAVIDVNIPKHITREPATGRYEDEDENRPTATEELASYLWDNYIEPYSDGKRKIFFLGIGNAFYGVANLLINRENLYTKVKGIVSFVAENPVRSIASPTQTWLSHWYRENSLVFVSPLHGVWGNSDRKPSKRYGTLRKTDSTHLSEMLSDHKEEVFQWISERTRHPDDDETEDEEEDEAGQDEQMRQ</sequence>
<keyword evidence="16" id="KW-1185">Reference proteome</keyword>
<evidence type="ECO:0000313" key="16">
    <source>
        <dbReference type="Proteomes" id="UP001147733"/>
    </source>
</evidence>
<keyword evidence="8 11" id="KW-0804">Transcription</keyword>
<dbReference type="OrthoDB" id="424012at2759"/>
<dbReference type="InterPro" id="IPR000286">
    <property type="entry name" value="HDACs"/>
</dbReference>
<proteinExistence type="inferred from homology"/>
<feature type="domain" description="Histone deacetylase" evidence="13">
    <location>
        <begin position="142"/>
        <end position="452"/>
    </location>
</feature>
<dbReference type="RefSeq" id="XP_056497067.1">
    <property type="nucleotide sequence ID" value="XM_056649936.1"/>
</dbReference>
<gene>
    <name evidence="15" type="ORF">N7469_011031</name>
</gene>
<name>A0A9W9NP32_PENCI</name>
<dbReference type="EMBL" id="JAPQKT010000009">
    <property type="protein sequence ID" value="KAJ5222144.1"/>
    <property type="molecule type" value="Genomic_DNA"/>
</dbReference>
<keyword evidence="4 11" id="KW-0678">Repressor</keyword>
<evidence type="ECO:0000256" key="3">
    <source>
        <dbReference type="ARBA" id="ARBA00012111"/>
    </source>
</evidence>
<evidence type="ECO:0000259" key="14">
    <source>
        <dbReference type="Pfam" id="PF09757"/>
    </source>
</evidence>
<feature type="compositionally biased region" description="Low complexity" evidence="12">
    <location>
        <begin position="15"/>
        <end position="43"/>
    </location>
</feature>
<comment type="similarity">
    <text evidence="2 11">Belongs to the histone deacetylase family. HD type 2 subfamily.</text>
</comment>
<dbReference type="Gene3D" id="3.40.800.20">
    <property type="entry name" value="Histone deacetylase domain"/>
    <property type="match status" value="1"/>
</dbReference>
<feature type="compositionally biased region" description="Polar residues" evidence="12">
    <location>
        <begin position="60"/>
        <end position="72"/>
    </location>
</feature>
<dbReference type="Pfam" id="PF09757">
    <property type="entry name" value="Arb2-like"/>
    <property type="match status" value="1"/>
</dbReference>
<dbReference type="InterPro" id="IPR023801">
    <property type="entry name" value="His_deacetylse_dom"/>
</dbReference>
<comment type="function">
    <text evidence="11">Responsible for the deacetylation of lysine residues on the N-terminal part of the core histones (H2A, H2B, H3 and H4). Histone deacetylation gives a tag for epigenetic repression and plays an important role in transcriptional regulation, cell cycle progression and developmental events.</text>
</comment>
<keyword evidence="5 11" id="KW-0378">Hydrolase</keyword>
<evidence type="ECO:0000256" key="7">
    <source>
        <dbReference type="ARBA" id="ARBA00023015"/>
    </source>
</evidence>
<keyword evidence="6 11" id="KW-0156">Chromatin regulator</keyword>
<feature type="domain" description="Arb2-like" evidence="14">
    <location>
        <begin position="506"/>
        <end position="759"/>
    </location>
</feature>
<dbReference type="InterPro" id="IPR017321">
    <property type="entry name" value="Hist_deAcase_II_yeast"/>
</dbReference>
<dbReference type="AlphaFoldDB" id="A0A9W9NP32"/>
<dbReference type="SUPFAM" id="SSF52768">
    <property type="entry name" value="Arginase/deacetylase"/>
    <property type="match status" value="1"/>
</dbReference>
<evidence type="ECO:0000256" key="1">
    <source>
        <dbReference type="ARBA" id="ARBA00004123"/>
    </source>
</evidence>
<feature type="region of interest" description="Disordered" evidence="12">
    <location>
        <begin position="754"/>
        <end position="782"/>
    </location>
</feature>
<dbReference type="InterPro" id="IPR037138">
    <property type="entry name" value="His_deacetylse_dom_sf"/>
</dbReference>
<evidence type="ECO:0000256" key="4">
    <source>
        <dbReference type="ARBA" id="ARBA00022491"/>
    </source>
</evidence>
<dbReference type="PANTHER" id="PTHR10625:SF5">
    <property type="entry name" value="HISTONE DEACETYLASE"/>
    <property type="match status" value="1"/>
</dbReference>
<keyword evidence="7 11" id="KW-0805">Transcription regulation</keyword>
<dbReference type="PANTHER" id="PTHR10625">
    <property type="entry name" value="HISTONE DEACETYLASE HDAC1-RELATED"/>
    <property type="match status" value="1"/>
</dbReference>
<evidence type="ECO:0000256" key="5">
    <source>
        <dbReference type="ARBA" id="ARBA00022801"/>
    </source>
</evidence>
<evidence type="ECO:0000256" key="10">
    <source>
        <dbReference type="ARBA" id="ARBA00048287"/>
    </source>
</evidence>
<dbReference type="Proteomes" id="UP001147733">
    <property type="component" value="Unassembled WGS sequence"/>
</dbReference>
<comment type="caution">
    <text evidence="15">The sequence shown here is derived from an EMBL/GenBank/DDBJ whole genome shotgun (WGS) entry which is preliminary data.</text>
</comment>
<keyword evidence="9 11" id="KW-0539">Nucleus</keyword>